<dbReference type="CDD" id="cd04730">
    <property type="entry name" value="NPD_like"/>
    <property type="match status" value="1"/>
</dbReference>
<comment type="caution">
    <text evidence="4">The sequence shown here is derived from an EMBL/GenBank/DDBJ whole genome shotgun (WGS) entry which is preliminary data.</text>
</comment>
<keyword evidence="3" id="KW-0560">Oxidoreductase</keyword>
<evidence type="ECO:0000313" key="5">
    <source>
        <dbReference type="Proteomes" id="UP000194003"/>
    </source>
</evidence>
<dbReference type="RefSeq" id="WP_085442590.1">
    <property type="nucleotide sequence ID" value="NZ_LVJN01000020.1"/>
</dbReference>
<dbReference type="InterPro" id="IPR004136">
    <property type="entry name" value="NMO"/>
</dbReference>
<dbReference type="AlphaFoldDB" id="A0A1Y2K0Z9"/>
<dbReference type="STRING" id="1434232.MAIT1_01276"/>
<dbReference type="EMBL" id="LVJN01000020">
    <property type="protein sequence ID" value="OSM01347.1"/>
    <property type="molecule type" value="Genomic_DNA"/>
</dbReference>
<reference evidence="4 5" key="1">
    <citation type="journal article" date="2016" name="BMC Genomics">
        <title>Combined genomic and structural analyses of a cultured magnetotactic bacterium reveals its niche adaptation to a dynamic environment.</title>
        <authorList>
            <person name="Araujo A.C."/>
            <person name="Morillo V."/>
            <person name="Cypriano J."/>
            <person name="Teixeira L.C."/>
            <person name="Leao P."/>
            <person name="Lyra S."/>
            <person name="Almeida L.G."/>
            <person name="Bazylinski D.A."/>
            <person name="Vasconcellos A.T."/>
            <person name="Abreu F."/>
            <person name="Lins U."/>
        </authorList>
    </citation>
    <scope>NUCLEOTIDE SEQUENCE [LARGE SCALE GENOMIC DNA]</scope>
    <source>
        <strain evidence="4 5">IT-1</strain>
    </source>
</reference>
<accession>A0A1Y2K0Z9</accession>
<evidence type="ECO:0000256" key="1">
    <source>
        <dbReference type="ARBA" id="ARBA00022630"/>
    </source>
</evidence>
<keyword evidence="2" id="KW-0288">FMN</keyword>
<dbReference type="GO" id="GO:0051213">
    <property type="term" value="F:dioxygenase activity"/>
    <property type="evidence" value="ECO:0007669"/>
    <property type="project" value="UniProtKB-KW"/>
</dbReference>
<evidence type="ECO:0000256" key="3">
    <source>
        <dbReference type="ARBA" id="ARBA00023002"/>
    </source>
</evidence>
<gene>
    <name evidence="4" type="ORF">MAIT1_01276</name>
</gene>
<keyword evidence="4" id="KW-0223">Dioxygenase</keyword>
<dbReference type="Pfam" id="PF03060">
    <property type="entry name" value="NMO"/>
    <property type="match status" value="2"/>
</dbReference>
<dbReference type="PANTHER" id="PTHR32332">
    <property type="entry name" value="2-NITROPROPANE DIOXYGENASE"/>
    <property type="match status" value="1"/>
</dbReference>
<sequence length="335" mass="35027">MNVDHMRAAWERGKAFLGSRYAILGGAMSWLSEENLVSAISEAGGFGVIASGNMPPELLRAQIQGVRARTDKPFGVNLIALNPELPELIRITVEEQVSHCVIAGGFPDKSTLAALKNGGVKVMAFAPNLALGKRLITRGVDALIIEGHEAGGHVGPVALSVLAQEILPHLTEAPVFAAGGVGDGRMVTQLVAMGACGAQVGTRLVCTDECIAHENFKKLFLKSSAKDAAVTAQFDPALPVIPVRALTNAGTSAFNDLQLALLEKVKAGELEKKAAILELEHFWVGALKKAAIDGDVENGSVMAGQSVGLVNAIQPVAEVIEELAADVERLIAQPG</sequence>
<dbReference type="Proteomes" id="UP000194003">
    <property type="component" value="Unassembled WGS sequence"/>
</dbReference>
<dbReference type="Gene3D" id="3.20.20.70">
    <property type="entry name" value="Aldolase class I"/>
    <property type="match status" value="1"/>
</dbReference>
<dbReference type="PANTHER" id="PTHR32332:SF20">
    <property type="entry name" value="2-NITROPROPANE DIOXYGENASE-LIKE PROTEIN"/>
    <property type="match status" value="1"/>
</dbReference>
<keyword evidence="5" id="KW-1185">Reference proteome</keyword>
<name>A0A1Y2K0Z9_9PROT</name>
<dbReference type="GO" id="GO:0018580">
    <property type="term" value="F:nitronate monooxygenase activity"/>
    <property type="evidence" value="ECO:0007669"/>
    <property type="project" value="InterPro"/>
</dbReference>
<dbReference type="SUPFAM" id="SSF51412">
    <property type="entry name" value="Inosine monophosphate dehydrogenase (IMPDH)"/>
    <property type="match status" value="1"/>
</dbReference>
<proteinExistence type="predicted"/>
<evidence type="ECO:0000256" key="2">
    <source>
        <dbReference type="ARBA" id="ARBA00022643"/>
    </source>
</evidence>
<dbReference type="InterPro" id="IPR013785">
    <property type="entry name" value="Aldolase_TIM"/>
</dbReference>
<evidence type="ECO:0000313" key="4">
    <source>
        <dbReference type="EMBL" id="OSM01347.1"/>
    </source>
</evidence>
<keyword evidence="1" id="KW-0285">Flavoprotein</keyword>
<organism evidence="4 5">
    <name type="scientific">Magnetofaba australis IT-1</name>
    <dbReference type="NCBI Taxonomy" id="1434232"/>
    <lineage>
        <taxon>Bacteria</taxon>
        <taxon>Pseudomonadati</taxon>
        <taxon>Pseudomonadota</taxon>
        <taxon>Magnetococcia</taxon>
        <taxon>Magnetococcales</taxon>
        <taxon>Magnetococcaceae</taxon>
        <taxon>Magnetofaba</taxon>
    </lineage>
</organism>
<protein>
    <submittedName>
        <fullName evidence="4">Putative 2-nitropropane dioxygenase</fullName>
    </submittedName>
</protein>
<dbReference type="OrthoDB" id="7165168at2"/>